<dbReference type="InterPro" id="IPR001969">
    <property type="entry name" value="Aspartic_peptidase_AS"/>
</dbReference>
<protein>
    <submittedName>
        <fullName evidence="8">Vacuolar protease A</fullName>
    </submittedName>
</protein>
<feature type="active site" evidence="3">
    <location>
        <position position="207"/>
    </location>
</feature>
<dbReference type="EMBL" id="JADGKB010000112">
    <property type="protein sequence ID" value="KAJ3253351.1"/>
    <property type="molecule type" value="Genomic_DNA"/>
</dbReference>
<dbReference type="SUPFAM" id="SSF50630">
    <property type="entry name" value="Acid proteases"/>
    <property type="match status" value="1"/>
</dbReference>
<evidence type="ECO:0000256" key="6">
    <source>
        <dbReference type="SAM" id="MobiDB-lite"/>
    </source>
</evidence>
<dbReference type="PANTHER" id="PTHR47966">
    <property type="entry name" value="BETA-SITE APP-CLEAVING ENZYME, ISOFORM A-RELATED"/>
    <property type="match status" value="1"/>
</dbReference>
<feature type="active site" evidence="3">
    <location>
        <position position="398"/>
    </location>
</feature>
<dbReference type="PRINTS" id="PR00792">
    <property type="entry name" value="PEPSIN"/>
</dbReference>
<feature type="compositionally biased region" description="Pro residues" evidence="6">
    <location>
        <begin position="163"/>
        <end position="173"/>
    </location>
</feature>
<evidence type="ECO:0000256" key="3">
    <source>
        <dbReference type="PIRSR" id="PIRSR601461-1"/>
    </source>
</evidence>
<keyword evidence="4" id="KW-1015">Disulfide bond</keyword>
<feature type="region of interest" description="Disordered" evidence="6">
    <location>
        <begin position="48"/>
        <end position="182"/>
    </location>
</feature>
<dbReference type="GO" id="GO:0004190">
    <property type="term" value="F:aspartic-type endopeptidase activity"/>
    <property type="evidence" value="ECO:0007669"/>
    <property type="project" value="UniProtKB-KW"/>
</dbReference>
<evidence type="ECO:0000313" key="8">
    <source>
        <dbReference type="EMBL" id="KAJ3253351.1"/>
    </source>
</evidence>
<keyword evidence="5 8" id="KW-0645">Protease</keyword>
<dbReference type="PROSITE" id="PS51767">
    <property type="entry name" value="PEPTIDASE_A1"/>
    <property type="match status" value="1"/>
</dbReference>
<dbReference type="Proteomes" id="UP001210925">
    <property type="component" value="Unassembled WGS sequence"/>
</dbReference>
<proteinExistence type="inferred from homology"/>
<evidence type="ECO:0000256" key="1">
    <source>
        <dbReference type="ARBA" id="ARBA00007447"/>
    </source>
</evidence>
<comment type="caution">
    <text evidence="8">The sequence shown here is derived from an EMBL/GenBank/DDBJ whole genome shotgun (WGS) entry which is preliminary data.</text>
</comment>
<feature type="compositionally biased region" description="Low complexity" evidence="6">
    <location>
        <begin position="64"/>
        <end position="117"/>
    </location>
</feature>
<dbReference type="AlphaFoldDB" id="A0AAD5UEZ4"/>
<keyword evidence="2 5" id="KW-0064">Aspartyl protease</keyword>
<evidence type="ECO:0000259" key="7">
    <source>
        <dbReference type="PROSITE" id="PS51767"/>
    </source>
</evidence>
<keyword evidence="5" id="KW-0378">Hydrolase</keyword>
<gene>
    <name evidence="8" type="primary">PEP2_1</name>
    <name evidence="8" type="ORF">HK103_000730</name>
</gene>
<dbReference type="Gene3D" id="2.40.70.10">
    <property type="entry name" value="Acid Proteases"/>
    <property type="match status" value="2"/>
</dbReference>
<keyword evidence="9" id="KW-1185">Reference proteome</keyword>
<feature type="compositionally biased region" description="Basic residues" evidence="6">
    <location>
        <begin position="50"/>
        <end position="63"/>
    </location>
</feature>
<dbReference type="Pfam" id="PF00026">
    <property type="entry name" value="Asp"/>
    <property type="match status" value="1"/>
</dbReference>
<dbReference type="GO" id="GO:0006508">
    <property type="term" value="P:proteolysis"/>
    <property type="evidence" value="ECO:0007669"/>
    <property type="project" value="UniProtKB-KW"/>
</dbReference>
<feature type="domain" description="Peptidase A1" evidence="7">
    <location>
        <begin position="191"/>
        <end position="502"/>
    </location>
</feature>
<evidence type="ECO:0000313" key="9">
    <source>
        <dbReference type="Proteomes" id="UP001210925"/>
    </source>
</evidence>
<reference evidence="8" key="1">
    <citation type="submission" date="2020-05" db="EMBL/GenBank/DDBJ databases">
        <title>Phylogenomic resolution of chytrid fungi.</title>
        <authorList>
            <person name="Stajich J.E."/>
            <person name="Amses K."/>
            <person name="Simmons R."/>
            <person name="Seto K."/>
            <person name="Myers J."/>
            <person name="Bonds A."/>
            <person name="Quandt C.A."/>
            <person name="Barry K."/>
            <person name="Liu P."/>
            <person name="Grigoriev I."/>
            <person name="Longcore J.E."/>
            <person name="James T.Y."/>
        </authorList>
    </citation>
    <scope>NUCLEOTIDE SEQUENCE</scope>
    <source>
        <strain evidence="8">PLAUS21</strain>
    </source>
</reference>
<evidence type="ECO:0000256" key="4">
    <source>
        <dbReference type="PIRSR" id="PIRSR601461-2"/>
    </source>
</evidence>
<evidence type="ECO:0000256" key="2">
    <source>
        <dbReference type="ARBA" id="ARBA00022750"/>
    </source>
</evidence>
<evidence type="ECO:0000256" key="5">
    <source>
        <dbReference type="RuleBase" id="RU000454"/>
    </source>
</evidence>
<comment type="similarity">
    <text evidence="1 5">Belongs to the peptidase A1 family.</text>
</comment>
<feature type="disulfide bond" evidence="4">
    <location>
        <begin position="220"/>
        <end position="227"/>
    </location>
</feature>
<feature type="disulfide bond" evidence="4">
    <location>
        <begin position="431"/>
        <end position="464"/>
    </location>
</feature>
<dbReference type="CDD" id="cd05471">
    <property type="entry name" value="pepsin_like"/>
    <property type="match status" value="1"/>
</dbReference>
<dbReference type="InterPro" id="IPR001461">
    <property type="entry name" value="Aspartic_peptidase_A1"/>
</dbReference>
<dbReference type="InterPro" id="IPR021109">
    <property type="entry name" value="Peptidase_aspartic_dom_sf"/>
</dbReference>
<accession>A0AAD5UEZ4</accession>
<sequence>MKFTTLVLTSVALAAPKPFEPIHVPLLQKDFNSELDRVLTGFQHTLEKFRTHKKHKHGKHSKSKGSSPAGAPTATTGQTQQADSFDPFGSDSFDPFGSDPFANDPFFPDPFGNGSDGQPDAGNGDQQPPAPTDAPSPTDAPDSPEQPAPSDAPVAVTDSPKPTQAPNPNPAPPAAGNGKSSELQNQHNDLYIAQVTIGSQKFNIDLDTGSADVWVRGKNCQSNDNSCGGNQPALDTNDKTISSLGVPFSVQYGSGAVKGDVFQGPVELAGLVANNLPFGVSTEETGFGDAVTDGLLGMAFDSISNIAKQTGKPANFFDALGLPKGKQLFSFFLSDSPDGNKAGQITLGGVDETKFQGEFTSHPLNSDTFWQFDVSGMTFQVGDQKGDATGGLTDGIADSGTTLLAMTDDVAAAINGAIGGQQQGSIFVVDCAKRQSAPPLVLNFGGHSYSIPPSIYIRDLGNQCFSGVSGGISNGEPIIFGDTFMRQFYTVFDVDNKQVKFAVSKQ</sequence>
<name>A0AAD5UEZ4_9FUNG</name>
<dbReference type="PROSITE" id="PS00141">
    <property type="entry name" value="ASP_PROTEASE"/>
    <property type="match status" value="2"/>
</dbReference>
<organism evidence="8 9">
    <name type="scientific">Boothiomyces macroporosus</name>
    <dbReference type="NCBI Taxonomy" id="261099"/>
    <lineage>
        <taxon>Eukaryota</taxon>
        <taxon>Fungi</taxon>
        <taxon>Fungi incertae sedis</taxon>
        <taxon>Chytridiomycota</taxon>
        <taxon>Chytridiomycota incertae sedis</taxon>
        <taxon>Chytridiomycetes</taxon>
        <taxon>Rhizophydiales</taxon>
        <taxon>Terramycetaceae</taxon>
        <taxon>Boothiomyces</taxon>
    </lineage>
</organism>
<dbReference type="PANTHER" id="PTHR47966:SF51">
    <property type="entry name" value="BETA-SITE APP-CLEAVING ENZYME, ISOFORM A-RELATED"/>
    <property type="match status" value="1"/>
</dbReference>
<dbReference type="InterPro" id="IPR033121">
    <property type="entry name" value="PEPTIDASE_A1"/>
</dbReference>
<dbReference type="InterPro" id="IPR034164">
    <property type="entry name" value="Pepsin-like_dom"/>
</dbReference>